<dbReference type="Proteomes" id="UP000054477">
    <property type="component" value="Unassembled WGS sequence"/>
</dbReference>
<proteinExistence type="predicted"/>
<reference evidence="2" key="2">
    <citation type="submission" date="2015-01" db="EMBL/GenBank/DDBJ databases">
        <title>Evolutionary Origins and Diversification of the Mycorrhizal Mutualists.</title>
        <authorList>
            <consortium name="DOE Joint Genome Institute"/>
            <consortium name="Mycorrhizal Genomics Consortium"/>
            <person name="Kohler A."/>
            <person name="Kuo A."/>
            <person name="Nagy L.G."/>
            <person name="Floudas D."/>
            <person name="Copeland A."/>
            <person name="Barry K.W."/>
            <person name="Cichocki N."/>
            <person name="Veneault-Fourrey C."/>
            <person name="LaButti K."/>
            <person name="Lindquist E.A."/>
            <person name="Lipzen A."/>
            <person name="Lundell T."/>
            <person name="Morin E."/>
            <person name="Murat C."/>
            <person name="Riley R."/>
            <person name="Ohm R."/>
            <person name="Sun H."/>
            <person name="Tunlid A."/>
            <person name="Henrissat B."/>
            <person name="Grigoriev I.V."/>
            <person name="Hibbett D.S."/>
            <person name="Martin F."/>
        </authorList>
    </citation>
    <scope>NUCLEOTIDE SEQUENCE [LARGE SCALE GENOMIC DNA]</scope>
    <source>
        <strain evidence="2">LaAM-08-1</strain>
    </source>
</reference>
<dbReference type="HOGENOM" id="CLU_114203_0_0_1"/>
<accession>A0A0C9WLM1</accession>
<protein>
    <submittedName>
        <fullName evidence="1">Uncharacterized protein</fullName>
    </submittedName>
</protein>
<evidence type="ECO:0000313" key="1">
    <source>
        <dbReference type="EMBL" id="KIJ97374.1"/>
    </source>
</evidence>
<keyword evidence="2" id="KW-1185">Reference proteome</keyword>
<name>A0A0C9WLM1_9AGAR</name>
<dbReference type="AlphaFoldDB" id="A0A0C9WLM1"/>
<evidence type="ECO:0000313" key="2">
    <source>
        <dbReference type="Proteomes" id="UP000054477"/>
    </source>
</evidence>
<reference evidence="1 2" key="1">
    <citation type="submission" date="2014-04" db="EMBL/GenBank/DDBJ databases">
        <authorList>
            <consortium name="DOE Joint Genome Institute"/>
            <person name="Kuo A."/>
            <person name="Kohler A."/>
            <person name="Nagy L.G."/>
            <person name="Floudas D."/>
            <person name="Copeland A."/>
            <person name="Barry K.W."/>
            <person name="Cichocki N."/>
            <person name="Veneault-Fourrey C."/>
            <person name="LaButti K."/>
            <person name="Lindquist E.A."/>
            <person name="Lipzen A."/>
            <person name="Lundell T."/>
            <person name="Morin E."/>
            <person name="Murat C."/>
            <person name="Sun H."/>
            <person name="Tunlid A."/>
            <person name="Henrissat B."/>
            <person name="Grigoriev I.V."/>
            <person name="Hibbett D.S."/>
            <person name="Martin F."/>
            <person name="Nordberg H.P."/>
            <person name="Cantor M.N."/>
            <person name="Hua S.X."/>
        </authorList>
    </citation>
    <scope>NUCLEOTIDE SEQUENCE [LARGE SCALE GENOMIC DNA]</scope>
    <source>
        <strain evidence="1 2">LaAM-08-1</strain>
    </source>
</reference>
<sequence>MKVGFVPTWCISGFGLSRGGFGLAEVRCVYNSLHWFIEAIPFCSKRGVRAHFLMQQLNLCVFVPYRHCRSQSSLCVVKFLAAILDYSSTAPAYHDLQVPFHFQNNQSPHHIRPKASWVLVYPGVESSSFTGVWAGRCVIAHLDDCWGLFRRFLASSPRAWHRRICRAGEVMIGCSCFWIECMPHGRIHSYVKTSSVPRSLLLRAVYPRV</sequence>
<dbReference type="EMBL" id="KN838695">
    <property type="protein sequence ID" value="KIJ97374.1"/>
    <property type="molecule type" value="Genomic_DNA"/>
</dbReference>
<gene>
    <name evidence="1" type="ORF">K443DRAFT_253843</name>
</gene>
<organism evidence="1 2">
    <name type="scientific">Laccaria amethystina LaAM-08-1</name>
    <dbReference type="NCBI Taxonomy" id="1095629"/>
    <lineage>
        <taxon>Eukaryota</taxon>
        <taxon>Fungi</taxon>
        <taxon>Dikarya</taxon>
        <taxon>Basidiomycota</taxon>
        <taxon>Agaricomycotina</taxon>
        <taxon>Agaricomycetes</taxon>
        <taxon>Agaricomycetidae</taxon>
        <taxon>Agaricales</taxon>
        <taxon>Agaricineae</taxon>
        <taxon>Hydnangiaceae</taxon>
        <taxon>Laccaria</taxon>
    </lineage>
</organism>